<dbReference type="OrthoDB" id="9821022at2"/>
<evidence type="ECO:0000256" key="2">
    <source>
        <dbReference type="SAM" id="SignalP"/>
    </source>
</evidence>
<evidence type="ECO:0000313" key="4">
    <source>
        <dbReference type="Proteomes" id="UP000002220"/>
    </source>
</evidence>
<feature type="signal peptide" evidence="2">
    <location>
        <begin position="1"/>
        <end position="25"/>
    </location>
</feature>
<keyword evidence="2" id="KW-0732">Signal</keyword>
<dbReference type="Proteomes" id="UP000002220">
    <property type="component" value="Chromosome"/>
</dbReference>
<evidence type="ECO:0008006" key="5">
    <source>
        <dbReference type="Google" id="ProtNLM"/>
    </source>
</evidence>
<organism evidence="3 4">
    <name type="scientific">Planctopirus limnophila (strain ATCC 43296 / DSM 3776 / IFAM 1008 / Mu 290)</name>
    <name type="common">Planctomyces limnophilus</name>
    <dbReference type="NCBI Taxonomy" id="521674"/>
    <lineage>
        <taxon>Bacteria</taxon>
        <taxon>Pseudomonadati</taxon>
        <taxon>Planctomycetota</taxon>
        <taxon>Planctomycetia</taxon>
        <taxon>Planctomycetales</taxon>
        <taxon>Planctomycetaceae</taxon>
        <taxon>Planctopirus</taxon>
    </lineage>
</organism>
<dbReference type="STRING" id="521674.Plim_1601"/>
<feature type="chain" id="PRO_5003076587" description="Lipoprotein" evidence="2">
    <location>
        <begin position="26"/>
        <end position="183"/>
    </location>
</feature>
<evidence type="ECO:0000256" key="1">
    <source>
        <dbReference type="SAM" id="MobiDB-lite"/>
    </source>
</evidence>
<dbReference type="AlphaFoldDB" id="D5SWT4"/>
<feature type="region of interest" description="Disordered" evidence="1">
    <location>
        <begin position="52"/>
        <end position="72"/>
    </location>
</feature>
<dbReference type="EMBL" id="CP001744">
    <property type="protein sequence ID" value="ADG67434.1"/>
    <property type="molecule type" value="Genomic_DNA"/>
</dbReference>
<dbReference type="HOGENOM" id="CLU_1473909_0_0_0"/>
<reference evidence="3 4" key="1">
    <citation type="journal article" date="2010" name="Stand. Genomic Sci.">
        <title>Complete genome sequence of Planctomyces limnophilus type strain (Mu 290).</title>
        <authorList>
            <person name="Labutti K."/>
            <person name="Sikorski J."/>
            <person name="Schneider S."/>
            <person name="Nolan M."/>
            <person name="Lucas S."/>
            <person name="Glavina Del Rio T."/>
            <person name="Tice H."/>
            <person name="Cheng J.F."/>
            <person name="Goodwin L."/>
            <person name="Pitluck S."/>
            <person name="Liolios K."/>
            <person name="Ivanova N."/>
            <person name="Mavromatis K."/>
            <person name="Mikhailova N."/>
            <person name="Pati A."/>
            <person name="Chen A."/>
            <person name="Palaniappan K."/>
            <person name="Land M."/>
            <person name="Hauser L."/>
            <person name="Chang Y.J."/>
            <person name="Jeffries C.D."/>
            <person name="Tindall B.J."/>
            <person name="Rohde M."/>
            <person name="Goker M."/>
            <person name="Woyke T."/>
            <person name="Bristow J."/>
            <person name="Eisen J.A."/>
            <person name="Markowitz V."/>
            <person name="Hugenholtz P."/>
            <person name="Kyrpides N.C."/>
            <person name="Klenk H.P."/>
            <person name="Lapidus A."/>
        </authorList>
    </citation>
    <scope>NUCLEOTIDE SEQUENCE [LARGE SCALE GENOMIC DNA]</scope>
    <source>
        <strain evidence="4">ATCC 43296 / DSM 3776 / IFAM 1008 / 290</strain>
    </source>
</reference>
<keyword evidence="4" id="KW-1185">Reference proteome</keyword>
<accession>D5SWT4</accession>
<dbReference type="RefSeq" id="WP_013109865.1">
    <property type="nucleotide sequence ID" value="NC_014148.1"/>
</dbReference>
<protein>
    <recommendedName>
        <fullName evidence="5">Lipoprotein</fullName>
    </recommendedName>
</protein>
<sequence length="183" mass="20603">MQTRVNSFCKYGRCLSMAFALTAFIQTGCDTSSGRQTRGEDREIIFSYPQDLTAPSDIPPTSIVSNSDKDGQKPPILRLGKSDWYEGHFYGWQASLENKIAGNTERLLFHSGQSNGVMFEFYERGFNDASAEIENRWNSASRSGVSHETLVSYAQRAIAEITTERESRFVLEVNKHGKIGERD</sequence>
<dbReference type="KEGG" id="plm:Plim_1601"/>
<evidence type="ECO:0000313" key="3">
    <source>
        <dbReference type="EMBL" id="ADG67434.1"/>
    </source>
</evidence>
<gene>
    <name evidence="3" type="ordered locus">Plim_1601</name>
</gene>
<name>D5SWT4_PLAL2</name>
<proteinExistence type="predicted"/>